<reference evidence="9" key="1">
    <citation type="submission" date="2014-01" db="EMBL/GenBank/DDBJ databases">
        <authorList>
            <person name="Aslett M."/>
        </authorList>
    </citation>
    <scope>NUCLEOTIDE SEQUENCE</scope>
</reference>
<comment type="similarity">
    <text evidence="7">Belongs to the NnrD/CARKD family.</text>
</comment>
<name>A0A077Z337_TRITR</name>
<evidence type="ECO:0000256" key="7">
    <source>
        <dbReference type="HAMAP-Rule" id="MF_03157"/>
    </source>
</evidence>
<dbReference type="Gene3D" id="3.40.1190.20">
    <property type="match status" value="1"/>
</dbReference>
<feature type="domain" description="YjeF C-terminal" evidence="8">
    <location>
        <begin position="30"/>
        <end position="327"/>
    </location>
</feature>
<dbReference type="SUPFAM" id="SSF53613">
    <property type="entry name" value="Ribokinase-like"/>
    <property type="match status" value="1"/>
</dbReference>
<feature type="binding site" evidence="7">
    <location>
        <position position="252"/>
    </location>
    <ligand>
        <name>(6S)-NADPHX</name>
        <dbReference type="ChEBI" id="CHEBI:64076"/>
    </ligand>
</feature>
<accession>A0A077Z337</accession>
<keyword evidence="10" id="KW-1185">Reference proteome</keyword>
<feature type="binding site" evidence="7">
    <location>
        <begin position="183"/>
        <end position="189"/>
    </location>
    <ligand>
        <name>(6S)-NADPHX</name>
        <dbReference type="ChEBI" id="CHEBI:64076"/>
    </ligand>
</feature>
<dbReference type="GO" id="GO:0110051">
    <property type="term" value="P:metabolite repair"/>
    <property type="evidence" value="ECO:0007669"/>
    <property type="project" value="TreeGrafter"/>
</dbReference>
<keyword evidence="7" id="KW-0597">Phosphoprotein</keyword>
<comment type="function">
    <text evidence="7">Catalyzes the dehydration of the S-form of NAD(P)HX at the expense of ATP, which is converted to ADP. Together with NAD(P)HX epimerase, which catalyzes the epimerization of the S- and R-forms, the enzyme allows the repair of both epimers of NAD(P)HX, a damaged form of NAD(P)H that is a result of enzymatic or heat-dependent hydration.</text>
</comment>
<dbReference type="OrthoDB" id="8110916at2759"/>
<comment type="cofactor">
    <cofactor evidence="7">
        <name>Mg(2+)</name>
        <dbReference type="ChEBI" id="CHEBI:18420"/>
    </cofactor>
</comment>
<comment type="catalytic activity">
    <reaction evidence="6 7">
        <text>(6S)-NADPHX + ATP = ADP + phosphate + NADPH + H(+)</text>
        <dbReference type="Rhea" id="RHEA:32231"/>
        <dbReference type="ChEBI" id="CHEBI:15378"/>
        <dbReference type="ChEBI" id="CHEBI:30616"/>
        <dbReference type="ChEBI" id="CHEBI:43474"/>
        <dbReference type="ChEBI" id="CHEBI:57783"/>
        <dbReference type="ChEBI" id="CHEBI:64076"/>
        <dbReference type="ChEBI" id="CHEBI:456216"/>
        <dbReference type="EC" id="4.2.1.93"/>
    </reaction>
</comment>
<organism evidence="9 10">
    <name type="scientific">Trichuris trichiura</name>
    <name type="common">Whipworm</name>
    <name type="synonym">Trichocephalus trichiurus</name>
    <dbReference type="NCBI Taxonomy" id="36087"/>
    <lineage>
        <taxon>Eukaryota</taxon>
        <taxon>Metazoa</taxon>
        <taxon>Ecdysozoa</taxon>
        <taxon>Nematoda</taxon>
        <taxon>Enoplea</taxon>
        <taxon>Dorylaimia</taxon>
        <taxon>Trichinellida</taxon>
        <taxon>Trichuridae</taxon>
        <taxon>Trichuris</taxon>
    </lineage>
</organism>
<comment type="catalytic activity">
    <reaction evidence="7">
        <text>(6S)-NADHX + ATP = ADP + phosphate + NADH + H(+)</text>
        <dbReference type="Rhea" id="RHEA:19017"/>
        <dbReference type="ChEBI" id="CHEBI:15378"/>
        <dbReference type="ChEBI" id="CHEBI:30616"/>
        <dbReference type="ChEBI" id="CHEBI:43474"/>
        <dbReference type="ChEBI" id="CHEBI:57945"/>
        <dbReference type="ChEBI" id="CHEBI:64074"/>
        <dbReference type="ChEBI" id="CHEBI:456216"/>
        <dbReference type="EC" id="4.2.1.93"/>
    </reaction>
</comment>
<evidence type="ECO:0000256" key="1">
    <source>
        <dbReference type="ARBA" id="ARBA00022741"/>
    </source>
</evidence>
<dbReference type="GO" id="GO:0047453">
    <property type="term" value="F:ATP-dependent NAD(P)H-hydrate dehydratase activity"/>
    <property type="evidence" value="ECO:0007669"/>
    <property type="project" value="UniProtKB-UniRule"/>
</dbReference>
<dbReference type="Proteomes" id="UP000030665">
    <property type="component" value="Unassembled WGS sequence"/>
</dbReference>
<keyword evidence="4 7" id="KW-0520">NAD</keyword>
<proteinExistence type="inferred from homology"/>
<reference evidence="9" key="2">
    <citation type="submission" date="2014-03" db="EMBL/GenBank/DDBJ databases">
        <title>The whipworm genome and dual-species transcriptomics of an intimate host-pathogen interaction.</title>
        <authorList>
            <person name="Foth B.J."/>
            <person name="Tsai I.J."/>
            <person name="Reid A.J."/>
            <person name="Bancroft A.J."/>
            <person name="Nichol S."/>
            <person name="Tracey A."/>
            <person name="Holroyd N."/>
            <person name="Cotton J.A."/>
            <person name="Stanley E.J."/>
            <person name="Zarowiecki M."/>
            <person name="Liu J.Z."/>
            <person name="Huckvale T."/>
            <person name="Cooper P.J."/>
            <person name="Grencis R.K."/>
            <person name="Berriman M."/>
        </authorList>
    </citation>
    <scope>NUCLEOTIDE SEQUENCE [LARGE SCALE GENOMIC DNA]</scope>
</reference>
<dbReference type="CDD" id="cd01171">
    <property type="entry name" value="YXKO-related"/>
    <property type="match status" value="1"/>
</dbReference>
<dbReference type="EC" id="4.2.1.93" evidence="7"/>
<evidence type="ECO:0000256" key="6">
    <source>
        <dbReference type="ARBA" id="ARBA00047472"/>
    </source>
</evidence>
<dbReference type="InterPro" id="IPR000631">
    <property type="entry name" value="CARKD"/>
</dbReference>
<keyword evidence="5 7" id="KW-0456">Lyase</keyword>
<dbReference type="NCBIfam" id="TIGR00196">
    <property type="entry name" value="yjeF_cterm"/>
    <property type="match status" value="1"/>
</dbReference>
<dbReference type="HAMAP" id="MF_01965">
    <property type="entry name" value="NADHX_dehydratase"/>
    <property type="match status" value="1"/>
</dbReference>
<evidence type="ECO:0000313" key="10">
    <source>
        <dbReference type="Proteomes" id="UP000030665"/>
    </source>
</evidence>
<dbReference type="AlphaFoldDB" id="A0A077Z337"/>
<dbReference type="PANTHER" id="PTHR12592:SF0">
    <property type="entry name" value="ATP-DEPENDENT (S)-NAD(P)H-HYDRATE DEHYDRATASE"/>
    <property type="match status" value="1"/>
</dbReference>
<evidence type="ECO:0000256" key="3">
    <source>
        <dbReference type="ARBA" id="ARBA00022857"/>
    </source>
</evidence>
<keyword evidence="3" id="KW-0521">NADP</keyword>
<keyword evidence="2 7" id="KW-0067">ATP-binding</keyword>
<feature type="binding site" evidence="7">
    <location>
        <position position="130"/>
    </location>
    <ligand>
        <name>(6S)-NADPHX</name>
        <dbReference type="ChEBI" id="CHEBI:64076"/>
    </ligand>
</feature>
<evidence type="ECO:0000256" key="4">
    <source>
        <dbReference type="ARBA" id="ARBA00023027"/>
    </source>
</evidence>
<dbReference type="InterPro" id="IPR029056">
    <property type="entry name" value="Ribokinase-like"/>
</dbReference>
<dbReference type="STRING" id="36087.A0A077Z337"/>
<evidence type="ECO:0000313" key="9">
    <source>
        <dbReference type="EMBL" id="CDW54927.1"/>
    </source>
</evidence>
<evidence type="ECO:0000256" key="2">
    <source>
        <dbReference type="ARBA" id="ARBA00022840"/>
    </source>
</evidence>
<evidence type="ECO:0000256" key="5">
    <source>
        <dbReference type="ARBA" id="ARBA00023239"/>
    </source>
</evidence>
<protein>
    <recommendedName>
        <fullName evidence="7">ATP-dependent (S)-NAD(P)H-hydrate dehydratase</fullName>
        <ecNumber evidence="7">4.2.1.93</ecNumber>
    </recommendedName>
    <alternativeName>
        <fullName evidence="7">ATP-dependent NAD(P)HX dehydratase</fullName>
    </alternativeName>
</protein>
<gene>
    <name evidence="9" type="ORF">TTRE_0000319701</name>
</gene>
<sequence length="329" mass="36179">MVGFGDALQSATSQFQQFLTLGGKPSNRMATRMVRDCVPQMSFKRQKGSYGKICIIGGSFEYTGAPYFSAISAMKTGADWAPIVCHPTAAPVIKSYSPELTVYPSLEDGFFQSKIDTLLRHIDVAILGPGLGRDPSTGRLATIFLEKARERQLPVVIDADGLHFFSENLQLLQGYTRLILTPNETEFGQLYEKVIGKSLEQSDVEETTLHLAQKLDYVTIVRKGTQDVISDGRTVIQCDLLNSPRRCAGQGDLLTGAVATFLHWTYDRFSKQENTTLASDSYSAPVLAAFAACCLIRQCNKLAFQKCSRSTTTANMVGEIQAAFHSLFE</sequence>
<dbReference type="EMBL" id="HG805925">
    <property type="protein sequence ID" value="CDW54927.1"/>
    <property type="molecule type" value="Genomic_DNA"/>
</dbReference>
<dbReference type="Pfam" id="PF01256">
    <property type="entry name" value="Carb_kinase"/>
    <property type="match status" value="1"/>
</dbReference>
<dbReference type="PROSITE" id="PS51383">
    <property type="entry name" value="YJEF_C_3"/>
    <property type="match status" value="1"/>
</dbReference>
<dbReference type="PANTHER" id="PTHR12592">
    <property type="entry name" value="ATP-DEPENDENT (S)-NAD(P)H-HYDRATE DEHYDRATASE FAMILY MEMBER"/>
    <property type="match status" value="1"/>
</dbReference>
<feature type="binding site" evidence="7">
    <location>
        <begin position="242"/>
        <end position="251"/>
    </location>
    <ligand>
        <name>ATP</name>
        <dbReference type="ChEBI" id="CHEBI:30616"/>
    </ligand>
</feature>
<evidence type="ECO:0000259" key="8">
    <source>
        <dbReference type="PROSITE" id="PS51383"/>
    </source>
</evidence>
<feature type="binding site" evidence="7">
    <location>
        <begin position="223"/>
        <end position="227"/>
    </location>
    <ligand>
        <name>ATP</name>
        <dbReference type="ChEBI" id="CHEBI:30616"/>
    </ligand>
</feature>
<keyword evidence="1 7" id="KW-0547">Nucleotide-binding</keyword>
<dbReference type="GO" id="GO:0005524">
    <property type="term" value="F:ATP binding"/>
    <property type="evidence" value="ECO:0007669"/>
    <property type="project" value="UniProtKB-KW"/>
</dbReference>
<dbReference type="GO" id="GO:0046496">
    <property type="term" value="P:nicotinamide nucleotide metabolic process"/>
    <property type="evidence" value="ECO:0007669"/>
    <property type="project" value="UniProtKB-UniRule"/>
</dbReference>